<organism evidence="3 4">
    <name type="scientific">Agrobacterium deltaense NCPPB 1641</name>
    <dbReference type="NCBI Taxonomy" id="1183425"/>
    <lineage>
        <taxon>Bacteria</taxon>
        <taxon>Pseudomonadati</taxon>
        <taxon>Pseudomonadota</taxon>
        <taxon>Alphaproteobacteria</taxon>
        <taxon>Hyphomicrobiales</taxon>
        <taxon>Rhizobiaceae</taxon>
        <taxon>Rhizobium/Agrobacterium group</taxon>
        <taxon>Agrobacterium</taxon>
    </lineage>
</organism>
<dbReference type="GO" id="GO:0046491">
    <property type="term" value="P:L-methylmalonyl-CoA metabolic process"/>
    <property type="evidence" value="ECO:0007669"/>
    <property type="project" value="TreeGrafter"/>
</dbReference>
<evidence type="ECO:0000259" key="2">
    <source>
        <dbReference type="PROSITE" id="PS51819"/>
    </source>
</evidence>
<dbReference type="InterPro" id="IPR051785">
    <property type="entry name" value="MMCE/EMCE_epimerase"/>
</dbReference>
<proteinExistence type="predicted"/>
<dbReference type="AlphaFoldDB" id="A0A1S7UAV7"/>
<dbReference type="InterPro" id="IPR029068">
    <property type="entry name" value="Glyas_Bleomycin-R_OHBP_Dase"/>
</dbReference>
<dbReference type="PROSITE" id="PS51819">
    <property type="entry name" value="VOC"/>
    <property type="match status" value="1"/>
</dbReference>
<accession>A0A1S7UAV7</accession>
<feature type="domain" description="VOC" evidence="2">
    <location>
        <begin position="7"/>
        <end position="149"/>
    </location>
</feature>
<dbReference type="EMBL" id="FCNP01000050">
    <property type="protein sequence ID" value="CVI64024.1"/>
    <property type="molecule type" value="Genomic_DNA"/>
</dbReference>
<name>A0A1S7UAV7_9HYPH</name>
<evidence type="ECO:0000313" key="4">
    <source>
        <dbReference type="Proteomes" id="UP000192140"/>
    </source>
</evidence>
<dbReference type="RefSeq" id="WP_080855315.1">
    <property type="nucleotide sequence ID" value="NZ_LT009777.1"/>
</dbReference>
<dbReference type="Gene3D" id="3.10.180.10">
    <property type="entry name" value="2,3-Dihydroxybiphenyl 1,2-Dioxygenase, domain 1"/>
    <property type="match status" value="1"/>
</dbReference>
<keyword evidence="1" id="KW-0479">Metal-binding</keyword>
<dbReference type="PANTHER" id="PTHR43048">
    <property type="entry name" value="METHYLMALONYL-COA EPIMERASE"/>
    <property type="match status" value="1"/>
</dbReference>
<dbReference type="GO" id="GO:0046872">
    <property type="term" value="F:metal ion binding"/>
    <property type="evidence" value="ECO:0007669"/>
    <property type="project" value="UniProtKB-KW"/>
</dbReference>
<evidence type="ECO:0000313" key="3">
    <source>
        <dbReference type="EMBL" id="CVI64024.1"/>
    </source>
</evidence>
<evidence type="ECO:0000256" key="1">
    <source>
        <dbReference type="ARBA" id="ARBA00022723"/>
    </source>
</evidence>
<dbReference type="SUPFAM" id="SSF54593">
    <property type="entry name" value="Glyoxalase/Bleomycin resistance protein/Dihydroxybiphenyl dioxygenase"/>
    <property type="match status" value="1"/>
</dbReference>
<reference evidence="3" key="1">
    <citation type="submission" date="2016-01" db="EMBL/GenBank/DDBJ databases">
        <authorList>
            <person name="Regsiter A."/>
            <person name="william w."/>
        </authorList>
    </citation>
    <scope>NUCLEOTIDE SEQUENCE</scope>
    <source>
        <strain evidence="3">NCPPB 1641</strain>
    </source>
</reference>
<dbReference type="Pfam" id="PF00903">
    <property type="entry name" value="Glyoxalase"/>
    <property type="match status" value="1"/>
</dbReference>
<dbReference type="InterPro" id="IPR037523">
    <property type="entry name" value="VOC_core"/>
</dbReference>
<dbReference type="GO" id="GO:0004493">
    <property type="term" value="F:methylmalonyl-CoA epimerase activity"/>
    <property type="evidence" value="ECO:0007669"/>
    <property type="project" value="TreeGrafter"/>
</dbReference>
<sequence>MSDIVEAVNHTSFTASGPDFERLISFFTNGLAFRLLSRGPRDADGVQKTTGVEGADIEIAFIQAPGHKIELINYLSPDDRKRHNVRPCDHGFAHLAFDVFDIDAALGVNETYEFKRVYDPIEVSGGPNKGKFCAYTRDPNGITIELIGPRKK</sequence>
<gene>
    <name evidence="3" type="ORF">AGR7A_pAt30074</name>
</gene>
<dbReference type="Proteomes" id="UP000192140">
    <property type="component" value="Unassembled WGS sequence"/>
</dbReference>
<dbReference type="PANTHER" id="PTHR43048:SF3">
    <property type="entry name" value="METHYLMALONYL-COA EPIMERASE, MITOCHONDRIAL"/>
    <property type="match status" value="1"/>
</dbReference>
<keyword evidence="4" id="KW-1185">Reference proteome</keyword>
<protein>
    <submittedName>
        <fullName evidence="3">Glyoxalase/bleomycin resistance protein/dioxygenase superfamily protein</fullName>
    </submittedName>
</protein>
<comment type="caution">
    <text evidence="3">The sequence shown here is derived from an EMBL/GenBank/DDBJ whole genome shotgun (WGS) entry which is preliminary data.</text>
</comment>
<dbReference type="GO" id="GO:0051213">
    <property type="term" value="F:dioxygenase activity"/>
    <property type="evidence" value="ECO:0007669"/>
    <property type="project" value="UniProtKB-KW"/>
</dbReference>
<dbReference type="InterPro" id="IPR004360">
    <property type="entry name" value="Glyas_Fos-R_dOase_dom"/>
</dbReference>